<dbReference type="OrthoDB" id="6603365at2759"/>
<proteinExistence type="predicted"/>
<sequence>MVYLRKNGVWKIVGEVFRAMNESRPDDPIEYFRANMKPENDDCVYADQMRRKIAEDEEIMKRLKYDKVFLSDLLSERIHAKMKNSRLRGNIDDDYAEDNVMGETSFTDADHVE</sequence>
<dbReference type="Proteomes" id="UP000325440">
    <property type="component" value="Unassembled WGS sequence"/>
</dbReference>
<evidence type="ECO:0000313" key="2">
    <source>
        <dbReference type="Proteomes" id="UP000325440"/>
    </source>
</evidence>
<evidence type="ECO:0000313" key="1">
    <source>
        <dbReference type="EMBL" id="VVC44973.1"/>
    </source>
</evidence>
<organism evidence="1 2">
    <name type="scientific">Cinara cedri</name>
    <dbReference type="NCBI Taxonomy" id="506608"/>
    <lineage>
        <taxon>Eukaryota</taxon>
        <taxon>Metazoa</taxon>
        <taxon>Ecdysozoa</taxon>
        <taxon>Arthropoda</taxon>
        <taxon>Hexapoda</taxon>
        <taxon>Insecta</taxon>
        <taxon>Pterygota</taxon>
        <taxon>Neoptera</taxon>
        <taxon>Paraneoptera</taxon>
        <taxon>Hemiptera</taxon>
        <taxon>Sternorrhyncha</taxon>
        <taxon>Aphidomorpha</taxon>
        <taxon>Aphidoidea</taxon>
        <taxon>Aphididae</taxon>
        <taxon>Lachninae</taxon>
        <taxon>Cinara</taxon>
    </lineage>
</organism>
<keyword evidence="2" id="KW-1185">Reference proteome</keyword>
<gene>
    <name evidence="1" type="ORF">CINCED_3A013058</name>
</gene>
<reference evidence="1 2" key="1">
    <citation type="submission" date="2019-08" db="EMBL/GenBank/DDBJ databases">
        <authorList>
            <person name="Alioto T."/>
            <person name="Alioto T."/>
            <person name="Gomez Garrido J."/>
        </authorList>
    </citation>
    <scope>NUCLEOTIDE SEQUENCE [LARGE SCALE GENOMIC DNA]</scope>
</reference>
<dbReference type="AlphaFoldDB" id="A0A5E4NSP2"/>
<protein>
    <submittedName>
        <fullName evidence="1">Uncharacterized protein</fullName>
    </submittedName>
</protein>
<accession>A0A5E4NSP2</accession>
<dbReference type="EMBL" id="CABPRJ010002391">
    <property type="protein sequence ID" value="VVC44973.1"/>
    <property type="molecule type" value="Genomic_DNA"/>
</dbReference>
<name>A0A5E4NSP2_9HEMI</name>